<reference evidence="1 2" key="1">
    <citation type="submission" date="2018-02" db="EMBL/GenBank/DDBJ databases">
        <title>Complete genome sequencing of Faecalibacterium prausnitzii strains isolated from the human gut.</title>
        <authorList>
            <person name="Fitzgerald B.C."/>
            <person name="Shkoporov A.N."/>
            <person name="Ross P.R."/>
            <person name="Hill C."/>
        </authorList>
    </citation>
    <scope>NUCLEOTIDE SEQUENCE [LARGE SCALE GENOMIC DNA]</scope>
    <source>
        <strain evidence="1 2">APC942/32-1</strain>
    </source>
</reference>
<dbReference type="RefSeq" id="WP_158400605.1">
    <property type="nucleotide sequence ID" value="NZ_PRLB01000003.1"/>
</dbReference>
<proteinExistence type="predicted"/>
<dbReference type="OrthoDB" id="1856215at2"/>
<sequence length="76" mass="8474">MFREEMQVLGLPGAEDVTDGSVDYYDMDWENVENGVTEEQMAKCIAKECACTPHCKCSGNLPDQSDDEAYEMTLEG</sequence>
<gene>
    <name evidence="1" type="ORF">C4N26_04745</name>
</gene>
<dbReference type="AlphaFoldDB" id="A0A329TX67"/>
<accession>A0A329TX67</accession>
<evidence type="ECO:0000313" key="2">
    <source>
        <dbReference type="Proteomes" id="UP000251144"/>
    </source>
</evidence>
<organism evidence="1 2">
    <name type="scientific">Faecalibacterium prausnitzii</name>
    <dbReference type="NCBI Taxonomy" id="853"/>
    <lineage>
        <taxon>Bacteria</taxon>
        <taxon>Bacillati</taxon>
        <taxon>Bacillota</taxon>
        <taxon>Clostridia</taxon>
        <taxon>Eubacteriales</taxon>
        <taxon>Oscillospiraceae</taxon>
        <taxon>Faecalibacterium</taxon>
    </lineage>
</organism>
<protein>
    <submittedName>
        <fullName evidence="1">Uncharacterized protein</fullName>
    </submittedName>
</protein>
<dbReference type="EMBL" id="PRLB01000003">
    <property type="protein sequence ID" value="RAW54697.1"/>
    <property type="molecule type" value="Genomic_DNA"/>
</dbReference>
<comment type="caution">
    <text evidence="1">The sequence shown here is derived from an EMBL/GenBank/DDBJ whole genome shotgun (WGS) entry which is preliminary data.</text>
</comment>
<evidence type="ECO:0000313" key="1">
    <source>
        <dbReference type="EMBL" id="RAW54697.1"/>
    </source>
</evidence>
<name>A0A329TX67_9FIRM</name>
<dbReference type="Proteomes" id="UP000251144">
    <property type="component" value="Unassembled WGS sequence"/>
</dbReference>